<dbReference type="Gene3D" id="2.80.10.50">
    <property type="match status" value="2"/>
</dbReference>
<keyword evidence="2" id="KW-0472">Membrane</keyword>
<sequence length="540" mass="56871">MMTEPGSRRRLPRPLARLLPAPGDDTGSLPLAMMLITLGTILGGLLPPIFVMQSQTSGTGAASGQALHAAQTGLDLALAHIRSARDTVVKINGEDKGVLPSLPCGPFAGTVSDAGTARYEARIYYLRADPQDKDLAWAQANALGCAGSPSALPLHAAVYAVGYAKLPRRSTGAGGVAVETTELSRELRGTHTFRTSNAPVAGGLIRPSTTSTPDLCFAAPSENPSPGDVLTMQLCSPGSNLQKFEYTDNMTFVLAATRTGGRLGMCLDAGASPAVAGTAITFRPCGATAMPQQMWSFTDSSWLQATEPNGLGQTNNRCMQISSANTVGAYVRVGSSCGGGTGTFAMSAEVGAGRAVTSTSQQIVNFKQFGRCVDQTNFDVNYSFAIGWPCKQHPDPTQVGWNQRWVQPALPANTAGPTAKATGTIVSTRTGSPSYCLWSPGSVGAGSYVRLQPCPATVTNYFRWTVHGNTKDFTTMYRIIDGFGNCLSLTNPDANPADLYGSGTKVSKTIVETCSDSTMQKWNAPAWITEQSQLKDLEED</sequence>
<feature type="transmembrane region" description="Helical" evidence="2">
    <location>
        <begin position="29"/>
        <end position="51"/>
    </location>
</feature>
<evidence type="ECO:0008006" key="5">
    <source>
        <dbReference type="Google" id="ProtNLM"/>
    </source>
</evidence>
<dbReference type="PROSITE" id="PS50231">
    <property type="entry name" value="RICIN_B_LECTIN"/>
    <property type="match status" value="2"/>
</dbReference>
<dbReference type="AlphaFoldDB" id="A0A8J3YSI4"/>
<keyword evidence="2" id="KW-1133">Transmembrane helix</keyword>
<comment type="caution">
    <text evidence="3">The sequence shown here is derived from an EMBL/GenBank/DDBJ whole genome shotgun (WGS) entry which is preliminary data.</text>
</comment>
<name>A0A8J3YSI4_9ACTN</name>
<gene>
    <name evidence="3" type="ORF">Val02_77800</name>
</gene>
<accession>A0A8J3YSI4</accession>
<evidence type="ECO:0000313" key="4">
    <source>
        <dbReference type="Proteomes" id="UP000619260"/>
    </source>
</evidence>
<organism evidence="3 4">
    <name type="scientific">Virgisporangium aliadipatigenens</name>
    <dbReference type="NCBI Taxonomy" id="741659"/>
    <lineage>
        <taxon>Bacteria</taxon>
        <taxon>Bacillati</taxon>
        <taxon>Actinomycetota</taxon>
        <taxon>Actinomycetes</taxon>
        <taxon>Micromonosporales</taxon>
        <taxon>Micromonosporaceae</taxon>
        <taxon>Virgisporangium</taxon>
    </lineage>
</organism>
<proteinExistence type="predicted"/>
<dbReference type="CDD" id="cd00161">
    <property type="entry name" value="beta-trefoil_Ricin-like"/>
    <property type="match status" value="1"/>
</dbReference>
<keyword evidence="2" id="KW-0812">Transmembrane</keyword>
<keyword evidence="4" id="KW-1185">Reference proteome</keyword>
<dbReference type="Proteomes" id="UP000619260">
    <property type="component" value="Unassembled WGS sequence"/>
</dbReference>
<evidence type="ECO:0000313" key="3">
    <source>
        <dbReference type="EMBL" id="GIJ50894.1"/>
    </source>
</evidence>
<feature type="compositionally biased region" description="Low complexity" evidence="1">
    <location>
        <begin position="13"/>
        <end position="22"/>
    </location>
</feature>
<dbReference type="SUPFAM" id="SSF50370">
    <property type="entry name" value="Ricin B-like lectins"/>
    <property type="match status" value="2"/>
</dbReference>
<dbReference type="InterPro" id="IPR035992">
    <property type="entry name" value="Ricin_B-like_lectins"/>
</dbReference>
<dbReference type="RefSeq" id="WP_203904312.1">
    <property type="nucleotide sequence ID" value="NZ_BOPF01000040.1"/>
</dbReference>
<feature type="region of interest" description="Disordered" evidence="1">
    <location>
        <begin position="1"/>
        <end position="22"/>
    </location>
</feature>
<evidence type="ECO:0000256" key="1">
    <source>
        <dbReference type="SAM" id="MobiDB-lite"/>
    </source>
</evidence>
<evidence type="ECO:0000256" key="2">
    <source>
        <dbReference type="SAM" id="Phobius"/>
    </source>
</evidence>
<protein>
    <recommendedName>
        <fullName evidence="5">Ricin B lectin domain-containing protein</fullName>
    </recommendedName>
</protein>
<reference evidence="3" key="1">
    <citation type="submission" date="2021-01" db="EMBL/GenBank/DDBJ databases">
        <title>Whole genome shotgun sequence of Virgisporangium aliadipatigenens NBRC 105644.</title>
        <authorList>
            <person name="Komaki H."/>
            <person name="Tamura T."/>
        </authorList>
    </citation>
    <scope>NUCLEOTIDE SEQUENCE</scope>
    <source>
        <strain evidence="3">NBRC 105644</strain>
    </source>
</reference>
<dbReference type="EMBL" id="BOPF01000040">
    <property type="protein sequence ID" value="GIJ50894.1"/>
    <property type="molecule type" value="Genomic_DNA"/>
</dbReference>